<dbReference type="GeneID" id="64662295"/>
<evidence type="ECO:0000313" key="3">
    <source>
        <dbReference type="Proteomes" id="UP001195769"/>
    </source>
</evidence>
<keyword evidence="1" id="KW-0472">Membrane</keyword>
<evidence type="ECO:0000313" key="2">
    <source>
        <dbReference type="EMBL" id="KAG1894925.1"/>
    </source>
</evidence>
<name>A0AAD4DVN2_9AGAM</name>
<protein>
    <submittedName>
        <fullName evidence="2">Uncharacterized protein</fullName>
    </submittedName>
</protein>
<accession>A0AAD4DVN2</accession>
<dbReference type="Proteomes" id="UP001195769">
    <property type="component" value="Unassembled WGS sequence"/>
</dbReference>
<keyword evidence="3" id="KW-1185">Reference proteome</keyword>
<dbReference type="RefSeq" id="XP_041220501.1">
    <property type="nucleotide sequence ID" value="XM_041367997.1"/>
</dbReference>
<proteinExistence type="predicted"/>
<dbReference type="EMBL" id="JABBWK010000073">
    <property type="protein sequence ID" value="KAG1894925.1"/>
    <property type="molecule type" value="Genomic_DNA"/>
</dbReference>
<reference evidence="2" key="1">
    <citation type="journal article" date="2020" name="New Phytol.">
        <title>Comparative genomics reveals dynamic genome evolution in host specialist ectomycorrhizal fungi.</title>
        <authorList>
            <person name="Lofgren L.A."/>
            <person name="Nguyen N.H."/>
            <person name="Vilgalys R."/>
            <person name="Ruytinx J."/>
            <person name="Liao H.L."/>
            <person name="Branco S."/>
            <person name="Kuo A."/>
            <person name="LaButti K."/>
            <person name="Lipzen A."/>
            <person name="Andreopoulos W."/>
            <person name="Pangilinan J."/>
            <person name="Riley R."/>
            <person name="Hundley H."/>
            <person name="Na H."/>
            <person name="Barry K."/>
            <person name="Grigoriev I.V."/>
            <person name="Stajich J.E."/>
            <person name="Kennedy P.G."/>
        </authorList>
    </citation>
    <scope>NUCLEOTIDE SEQUENCE</scope>
    <source>
        <strain evidence="2">FC203</strain>
    </source>
</reference>
<feature type="transmembrane region" description="Helical" evidence="1">
    <location>
        <begin position="12"/>
        <end position="35"/>
    </location>
</feature>
<sequence length="157" mass="16660">MLIEAVRACRSCSLFAILSVPILIQATATLIQGVAPSQDEVSVSVLIQARATDPSRSHRSQDAELLILLISNQLFHSSRAIGVKFTSHFVEISKNKSKCPEILLACSKLKWNGATGDHIELNAFELLDLEAQEGFADAVAAAAASAWANSAALGGET</sequence>
<evidence type="ECO:0000256" key="1">
    <source>
        <dbReference type="SAM" id="Phobius"/>
    </source>
</evidence>
<keyword evidence="1" id="KW-0812">Transmembrane</keyword>
<comment type="caution">
    <text evidence="2">The sequence shown here is derived from an EMBL/GenBank/DDBJ whole genome shotgun (WGS) entry which is preliminary data.</text>
</comment>
<organism evidence="2 3">
    <name type="scientific">Suillus fuscotomentosus</name>
    <dbReference type="NCBI Taxonomy" id="1912939"/>
    <lineage>
        <taxon>Eukaryota</taxon>
        <taxon>Fungi</taxon>
        <taxon>Dikarya</taxon>
        <taxon>Basidiomycota</taxon>
        <taxon>Agaricomycotina</taxon>
        <taxon>Agaricomycetes</taxon>
        <taxon>Agaricomycetidae</taxon>
        <taxon>Boletales</taxon>
        <taxon>Suillineae</taxon>
        <taxon>Suillaceae</taxon>
        <taxon>Suillus</taxon>
    </lineage>
</organism>
<keyword evidence="1" id="KW-1133">Transmembrane helix</keyword>
<gene>
    <name evidence="2" type="ORF">F5891DRAFT_1194734</name>
</gene>
<dbReference type="AlphaFoldDB" id="A0AAD4DVN2"/>